<reference evidence="1" key="1">
    <citation type="submission" date="2018-07" db="EMBL/GenBank/DDBJ databases">
        <authorList>
            <consortium name="Genoscope - CEA"/>
            <person name="William W."/>
        </authorList>
    </citation>
    <scope>NUCLEOTIDE SEQUENCE</scope>
    <source>
        <strain evidence="1">IK1</strain>
    </source>
</reference>
<evidence type="ECO:0008006" key="2">
    <source>
        <dbReference type="Google" id="ProtNLM"/>
    </source>
</evidence>
<dbReference type="Pfam" id="PF06078">
    <property type="entry name" value="DUF937"/>
    <property type="match status" value="1"/>
</dbReference>
<proteinExistence type="predicted"/>
<gene>
    <name evidence="1" type="ORF">TRIP_D210016</name>
</gene>
<dbReference type="InterPro" id="IPR009282">
    <property type="entry name" value="DUF937"/>
</dbReference>
<dbReference type="AlphaFoldDB" id="A0A653A6X0"/>
<organism evidence="1">
    <name type="scientific">uncultured Paludibacter sp</name>
    <dbReference type="NCBI Taxonomy" id="497635"/>
    <lineage>
        <taxon>Bacteria</taxon>
        <taxon>Pseudomonadati</taxon>
        <taxon>Bacteroidota</taxon>
        <taxon>Bacteroidia</taxon>
        <taxon>Bacteroidales</taxon>
        <taxon>Paludibacteraceae</taxon>
        <taxon>Paludibacter</taxon>
        <taxon>environmental samples</taxon>
    </lineage>
</organism>
<accession>A0A653A6X0</accession>
<dbReference type="EMBL" id="UPXZ01000014">
    <property type="protein sequence ID" value="VBB43715.1"/>
    <property type="molecule type" value="Genomic_DNA"/>
</dbReference>
<evidence type="ECO:0000313" key="1">
    <source>
        <dbReference type="EMBL" id="VBB43715.1"/>
    </source>
</evidence>
<sequence>MDLSSLLNGPIGQTVISSIAGKLGMDENQAANVVNTAVPVILGGLNKNARTEEGAASLNKALEKHDGGILDNLMGMLGGDTQELEQDGGGILGHVFGDKQSQVEEAVAKKSGISMAQVGPILAILAPIVMGYLGKQKNQSNTGAGGLGDLIGGLLGGGGQKQSSGGGLMGMISGLLDKDKDGSPIDDILEMFTK</sequence>
<protein>
    <recommendedName>
        <fullName evidence="2">DUF937 domain-containing protein</fullName>
    </recommendedName>
</protein>
<name>A0A653A6X0_9BACT</name>